<evidence type="ECO:0000313" key="2">
    <source>
        <dbReference type="Proteomes" id="UP000238274"/>
    </source>
</evidence>
<dbReference type="VEuPathDB" id="FungiDB:PSTT_12959"/>
<proteinExistence type="predicted"/>
<dbReference type="Proteomes" id="UP000238274">
    <property type="component" value="Unassembled WGS sequence"/>
</dbReference>
<evidence type="ECO:0008006" key="3">
    <source>
        <dbReference type="Google" id="ProtNLM"/>
    </source>
</evidence>
<evidence type="ECO:0000313" key="1">
    <source>
        <dbReference type="EMBL" id="POW04198.1"/>
    </source>
</evidence>
<reference evidence="2" key="2">
    <citation type="journal article" date="2018" name="BMC Genomics">
        <title>Genomic insights into host adaptation between the wheat stripe rust pathogen (Puccinia striiformis f. sp. tritici) and the barley stripe rust pathogen (Puccinia striiformis f. sp. hordei).</title>
        <authorList>
            <person name="Xia C."/>
            <person name="Wang M."/>
            <person name="Yin C."/>
            <person name="Cornejo O.E."/>
            <person name="Hulbert S.H."/>
            <person name="Chen X."/>
        </authorList>
    </citation>
    <scope>NUCLEOTIDE SEQUENCE [LARGE SCALE GENOMIC DNA]</scope>
    <source>
        <strain evidence="2">93TX-2</strain>
    </source>
</reference>
<reference evidence="2" key="3">
    <citation type="journal article" date="2018" name="Mol. Plant Microbe Interact.">
        <title>Genome sequence resources for the wheat stripe rust pathogen (Puccinia striiformis f. sp. tritici) and the barley stripe rust pathogen (Puccinia striiformis f. sp. hordei).</title>
        <authorList>
            <person name="Xia C."/>
            <person name="Wang M."/>
            <person name="Yin C."/>
            <person name="Cornejo O.E."/>
            <person name="Hulbert S.H."/>
            <person name="Chen X."/>
        </authorList>
    </citation>
    <scope>NUCLEOTIDE SEQUENCE [LARGE SCALE GENOMIC DNA]</scope>
    <source>
        <strain evidence="2">93TX-2</strain>
    </source>
</reference>
<reference evidence="1 2" key="1">
    <citation type="submission" date="2017-12" db="EMBL/GenBank/DDBJ databases">
        <title>Gene loss provides genomic basis for host adaptation in cereal stripe rust fungi.</title>
        <authorList>
            <person name="Xia C."/>
        </authorList>
    </citation>
    <scope>NUCLEOTIDE SEQUENCE [LARGE SCALE GENOMIC DNA]</scope>
    <source>
        <strain evidence="1 2">93TX-2</strain>
    </source>
</reference>
<dbReference type="AlphaFoldDB" id="A0A2S4V3W3"/>
<dbReference type="VEuPathDB" id="FungiDB:PSHT_11409"/>
<protein>
    <recommendedName>
        <fullName evidence="3">DDE Tnp4 domain-containing protein</fullName>
    </recommendedName>
</protein>
<dbReference type="OrthoDB" id="2642487at2759"/>
<comment type="caution">
    <text evidence="1">The sequence shown here is derived from an EMBL/GenBank/DDBJ whole genome shotgun (WGS) entry which is preliminary data.</text>
</comment>
<gene>
    <name evidence="1" type="ORF">PSHT_11409</name>
</gene>
<dbReference type="EMBL" id="PKSM01000187">
    <property type="protein sequence ID" value="POW04198.1"/>
    <property type="molecule type" value="Genomic_DNA"/>
</dbReference>
<sequence>MLHDHWPCLQHWEGDHRQGVRYPAINDIALWDGIEESSEQQQGIPRIVGAINGTHIPIAIPPGEEWKGYINRKSWASTVFQRSRIGQSLIRDSNTAPIIPPGRFLVGDTGYPSNINILLPYPSVATRKMNGSITYNPRLALL</sequence>
<accession>A0A2S4V3W3</accession>
<organism evidence="1 2">
    <name type="scientific">Puccinia striiformis</name>
    <dbReference type="NCBI Taxonomy" id="27350"/>
    <lineage>
        <taxon>Eukaryota</taxon>
        <taxon>Fungi</taxon>
        <taxon>Dikarya</taxon>
        <taxon>Basidiomycota</taxon>
        <taxon>Pucciniomycotina</taxon>
        <taxon>Pucciniomycetes</taxon>
        <taxon>Pucciniales</taxon>
        <taxon>Pucciniaceae</taxon>
        <taxon>Puccinia</taxon>
    </lineage>
</organism>
<name>A0A2S4V3W3_9BASI</name>
<keyword evidence="2" id="KW-1185">Reference proteome</keyword>